<proteinExistence type="predicted"/>
<keyword evidence="2" id="KW-1185">Reference proteome</keyword>
<comment type="caution">
    <text evidence="1">The sequence shown here is derived from an EMBL/GenBank/DDBJ whole genome shotgun (WGS) entry which is preliminary data.</text>
</comment>
<dbReference type="SUPFAM" id="SSF50475">
    <property type="entry name" value="FMN-binding split barrel"/>
    <property type="match status" value="1"/>
</dbReference>
<name>A0ABQ2ITG4_9PSEU</name>
<sequence length="203" mass="22738">MYIPAHFAPDDDSVQALLSRHGAADLVTATINGLVATTLPFHYDHERAKLMGHLARNNDQWRLPMIGDALVIVRGPDSYITPSWYASKAKHGRVVPTWNYITVHVYGSMIVHQDPDWLADVVRHLTDKHEAQRPHPWSVDDAPPGFLHRQLRAIVGVELTINRIEAKFKLSQNRLVADIDGVIKGLREDGQEAAAAAVEEHRT</sequence>
<dbReference type="PANTHER" id="PTHR35802">
    <property type="entry name" value="PROTEASE SYNTHASE AND SPORULATION PROTEIN PAI 2"/>
    <property type="match status" value="1"/>
</dbReference>
<evidence type="ECO:0000313" key="2">
    <source>
        <dbReference type="Proteomes" id="UP000597656"/>
    </source>
</evidence>
<evidence type="ECO:0000313" key="1">
    <source>
        <dbReference type="EMBL" id="GGN29991.1"/>
    </source>
</evidence>
<dbReference type="PIRSF" id="PIRSF010372">
    <property type="entry name" value="PaiB"/>
    <property type="match status" value="1"/>
</dbReference>
<accession>A0ABQ2ITG4</accession>
<dbReference type="Proteomes" id="UP000597656">
    <property type="component" value="Unassembled WGS sequence"/>
</dbReference>
<organism evidence="1 2">
    <name type="scientific">Lentzea pudingi</name>
    <dbReference type="NCBI Taxonomy" id="1789439"/>
    <lineage>
        <taxon>Bacteria</taxon>
        <taxon>Bacillati</taxon>
        <taxon>Actinomycetota</taxon>
        <taxon>Actinomycetes</taxon>
        <taxon>Pseudonocardiales</taxon>
        <taxon>Pseudonocardiaceae</taxon>
        <taxon>Lentzea</taxon>
    </lineage>
</organism>
<gene>
    <name evidence="1" type="ORF">GCM10011609_87470</name>
</gene>
<protein>
    <submittedName>
        <fullName evidence="1">Transcriptional regulator</fullName>
    </submittedName>
</protein>
<dbReference type="Pfam" id="PF04299">
    <property type="entry name" value="FMN_bind_2"/>
    <property type="match status" value="1"/>
</dbReference>
<dbReference type="InterPro" id="IPR012349">
    <property type="entry name" value="Split_barrel_FMN-bd"/>
</dbReference>
<reference evidence="2" key="1">
    <citation type="journal article" date="2019" name="Int. J. Syst. Evol. Microbiol.">
        <title>The Global Catalogue of Microorganisms (GCM) 10K type strain sequencing project: providing services to taxonomists for standard genome sequencing and annotation.</title>
        <authorList>
            <consortium name="The Broad Institute Genomics Platform"/>
            <consortium name="The Broad Institute Genome Sequencing Center for Infectious Disease"/>
            <person name="Wu L."/>
            <person name="Ma J."/>
        </authorList>
    </citation>
    <scope>NUCLEOTIDE SEQUENCE [LARGE SCALE GENOMIC DNA]</scope>
    <source>
        <strain evidence="2">CGMCC 4.7319</strain>
    </source>
</reference>
<dbReference type="Gene3D" id="2.30.110.10">
    <property type="entry name" value="Electron Transport, Fmn-binding Protein, Chain A"/>
    <property type="match status" value="1"/>
</dbReference>
<dbReference type="EMBL" id="BMNC01000035">
    <property type="protein sequence ID" value="GGN29991.1"/>
    <property type="molecule type" value="Genomic_DNA"/>
</dbReference>
<dbReference type="RefSeq" id="WP_189160736.1">
    <property type="nucleotide sequence ID" value="NZ_BMNC01000035.1"/>
</dbReference>
<dbReference type="PANTHER" id="PTHR35802:SF1">
    <property type="entry name" value="PROTEASE SYNTHASE AND SPORULATION PROTEIN PAI 2"/>
    <property type="match status" value="1"/>
</dbReference>
<dbReference type="InterPro" id="IPR007396">
    <property type="entry name" value="TR_PAI2-type"/>
</dbReference>